<dbReference type="PANTHER" id="PTHR43179:SF12">
    <property type="entry name" value="GALACTOFURANOSYLTRANSFERASE GLFT2"/>
    <property type="match status" value="1"/>
</dbReference>
<protein>
    <submittedName>
        <fullName evidence="5">Glycosyltransferase, GT2 family</fullName>
    </submittedName>
</protein>
<accession>A0A146GFH4</accession>
<dbReference type="AlphaFoldDB" id="A0A146GFH4"/>
<keyword evidence="3 5" id="KW-0808">Transferase</keyword>
<keyword evidence="2" id="KW-0328">Glycosyltransferase</keyword>
<dbReference type="InterPro" id="IPR029044">
    <property type="entry name" value="Nucleotide-diphossugar_trans"/>
</dbReference>
<dbReference type="STRING" id="690879.TSACC_3432"/>
<dbReference type="InParanoid" id="A0A146GFH4"/>
<evidence type="ECO:0000256" key="2">
    <source>
        <dbReference type="ARBA" id="ARBA00022676"/>
    </source>
</evidence>
<comment type="caution">
    <text evidence="5">The sequence shown here is derived from an EMBL/GenBank/DDBJ whole genome shotgun (WGS) entry which is preliminary data.</text>
</comment>
<name>A0A146GFH4_TERSA</name>
<dbReference type="RefSeq" id="WP_075081184.1">
    <property type="nucleotide sequence ID" value="NZ_BDCO01000003.1"/>
</dbReference>
<comment type="similarity">
    <text evidence="1">Belongs to the glycosyltransferase 2 family.</text>
</comment>
<reference evidence="6" key="1">
    <citation type="journal article" date="2017" name="Genome Announc.">
        <title>Draft Genome Sequence of Terrimicrobium sacchariphilum NM-5T, a Facultative Anaerobic Soil Bacterium of the Class Spartobacteria.</title>
        <authorList>
            <person name="Qiu Y.L."/>
            <person name="Tourlousse D.M."/>
            <person name="Matsuura N."/>
            <person name="Ohashi A."/>
            <person name="Sekiguchi Y."/>
        </authorList>
    </citation>
    <scope>NUCLEOTIDE SEQUENCE [LARGE SCALE GENOMIC DNA]</scope>
    <source>
        <strain evidence="6">NM-5</strain>
    </source>
</reference>
<evidence type="ECO:0000256" key="3">
    <source>
        <dbReference type="ARBA" id="ARBA00022679"/>
    </source>
</evidence>
<evidence type="ECO:0000256" key="1">
    <source>
        <dbReference type="ARBA" id="ARBA00006739"/>
    </source>
</evidence>
<proteinExistence type="inferred from homology"/>
<dbReference type="InterPro" id="IPR001173">
    <property type="entry name" value="Glyco_trans_2-like"/>
</dbReference>
<sequence>MNAKATLLIPTYQRPRELAECLTRVMPQASAAGVETIICDDSRDDETRKMLSERFPLVRHIVGPRRGPAANRNAGARAASGEWLIFLDDDCEPGVDFLRAYLEEFGHHSAEEDIAFEGATIRQGSADSLLTEAPHNPGGGALISCNFAISRRAFLEAGAFDERFPMAAFEDTEFAARWNLKGGKVVFLPKAVVGHPLRSAPPAGRLARRWESRVISTYDFGGTTAQVAWRLPRHVLLVILSRFRGRKWSGDNIRAAGRFAAEYLFFLGLLPGWLMKYHAQPRSPFWLEQQKLGRAPRKLGL</sequence>
<dbReference type="SUPFAM" id="SSF53448">
    <property type="entry name" value="Nucleotide-diphospho-sugar transferases"/>
    <property type="match status" value="1"/>
</dbReference>
<dbReference type="Pfam" id="PF00535">
    <property type="entry name" value="Glycos_transf_2"/>
    <property type="match status" value="1"/>
</dbReference>
<dbReference type="GO" id="GO:0016757">
    <property type="term" value="F:glycosyltransferase activity"/>
    <property type="evidence" value="ECO:0007669"/>
    <property type="project" value="UniProtKB-KW"/>
</dbReference>
<evidence type="ECO:0000313" key="5">
    <source>
        <dbReference type="EMBL" id="GAT35367.1"/>
    </source>
</evidence>
<dbReference type="Proteomes" id="UP000076023">
    <property type="component" value="Unassembled WGS sequence"/>
</dbReference>
<evidence type="ECO:0000313" key="6">
    <source>
        <dbReference type="Proteomes" id="UP000076023"/>
    </source>
</evidence>
<dbReference type="OrthoDB" id="396512at2"/>
<evidence type="ECO:0000259" key="4">
    <source>
        <dbReference type="Pfam" id="PF00535"/>
    </source>
</evidence>
<dbReference type="PANTHER" id="PTHR43179">
    <property type="entry name" value="RHAMNOSYLTRANSFERASE WBBL"/>
    <property type="match status" value="1"/>
</dbReference>
<keyword evidence="6" id="KW-1185">Reference proteome</keyword>
<dbReference type="Gene3D" id="3.90.550.10">
    <property type="entry name" value="Spore Coat Polysaccharide Biosynthesis Protein SpsA, Chain A"/>
    <property type="match status" value="1"/>
</dbReference>
<organism evidence="5 6">
    <name type="scientific">Terrimicrobium sacchariphilum</name>
    <dbReference type="NCBI Taxonomy" id="690879"/>
    <lineage>
        <taxon>Bacteria</taxon>
        <taxon>Pseudomonadati</taxon>
        <taxon>Verrucomicrobiota</taxon>
        <taxon>Terrimicrobiia</taxon>
        <taxon>Terrimicrobiales</taxon>
        <taxon>Terrimicrobiaceae</taxon>
        <taxon>Terrimicrobium</taxon>
    </lineage>
</organism>
<gene>
    <name evidence="5" type="ORF">TSACC_3432</name>
</gene>
<dbReference type="EMBL" id="BDCO01000003">
    <property type="protein sequence ID" value="GAT35367.1"/>
    <property type="molecule type" value="Genomic_DNA"/>
</dbReference>
<feature type="domain" description="Glycosyltransferase 2-like" evidence="4">
    <location>
        <begin position="7"/>
        <end position="108"/>
    </location>
</feature>